<evidence type="ECO:0000313" key="3">
    <source>
        <dbReference type="Proteomes" id="UP000187209"/>
    </source>
</evidence>
<evidence type="ECO:0000313" key="2">
    <source>
        <dbReference type="EMBL" id="OMJ71519.1"/>
    </source>
</evidence>
<reference evidence="2 3" key="1">
    <citation type="submission" date="2016-11" db="EMBL/GenBank/DDBJ databases">
        <title>The macronuclear genome of Stentor coeruleus: a giant cell with tiny introns.</title>
        <authorList>
            <person name="Slabodnick M."/>
            <person name="Ruby J.G."/>
            <person name="Reiff S.B."/>
            <person name="Swart E.C."/>
            <person name="Gosai S."/>
            <person name="Prabakaran S."/>
            <person name="Witkowska E."/>
            <person name="Larue G.E."/>
            <person name="Fisher S."/>
            <person name="Freeman R.M."/>
            <person name="Gunawardena J."/>
            <person name="Chu W."/>
            <person name="Stover N.A."/>
            <person name="Gregory B.D."/>
            <person name="Nowacki M."/>
            <person name="Derisi J."/>
            <person name="Roy S.W."/>
            <person name="Marshall W.F."/>
            <person name="Sood P."/>
        </authorList>
    </citation>
    <scope>NUCLEOTIDE SEQUENCE [LARGE SCALE GENOMIC DNA]</scope>
    <source>
        <strain evidence="2">WM001</strain>
    </source>
</reference>
<dbReference type="PANTHER" id="PTHR43215">
    <property type="entry name" value="RADIAL SPOKE HEAD 1 HOMOLOG"/>
    <property type="match status" value="1"/>
</dbReference>
<dbReference type="PANTHER" id="PTHR43215:SF14">
    <property type="entry name" value="RADIAL SPOKE HEAD 1 HOMOLOG"/>
    <property type="match status" value="1"/>
</dbReference>
<dbReference type="OrthoDB" id="270720at2759"/>
<dbReference type="InterPro" id="IPR003409">
    <property type="entry name" value="MORN"/>
</dbReference>
<evidence type="ECO:0000256" key="1">
    <source>
        <dbReference type="ARBA" id="ARBA00022737"/>
    </source>
</evidence>
<proteinExistence type="predicted"/>
<protein>
    <recommendedName>
        <fullName evidence="4">MORN repeat protein</fullName>
    </recommendedName>
</protein>
<accession>A0A1R2B435</accession>
<dbReference type="Proteomes" id="UP000187209">
    <property type="component" value="Unassembled WGS sequence"/>
</dbReference>
<organism evidence="2 3">
    <name type="scientific">Stentor coeruleus</name>
    <dbReference type="NCBI Taxonomy" id="5963"/>
    <lineage>
        <taxon>Eukaryota</taxon>
        <taxon>Sar</taxon>
        <taxon>Alveolata</taxon>
        <taxon>Ciliophora</taxon>
        <taxon>Postciliodesmatophora</taxon>
        <taxon>Heterotrichea</taxon>
        <taxon>Heterotrichida</taxon>
        <taxon>Stentoridae</taxon>
        <taxon>Stentor</taxon>
    </lineage>
</organism>
<gene>
    <name evidence="2" type="ORF">SteCoe_30248</name>
</gene>
<dbReference type="PROSITE" id="PS50096">
    <property type="entry name" value="IQ"/>
    <property type="match status" value="1"/>
</dbReference>
<sequence length="357" mass="40879">MGANCTCLKAFNAEDGQMNTIDREDVYKGQRDSNNRSYTIEYIIQLQSIIRGHLERRCRRELSRTPLNSSPFLIANRENLQELTGPIPDYSNTATLASERKLGQFVYPNMPDDGILKVQKNAVKLENNAIYIGEWNTKNERHGKGLQMWNDGSKYEGYWKNDKANGRGRLIHGDGDVYEGDWVDDKAHGFGVYLHTDGARYEGSWVNDKQHGHGKEEWPDGSNYEGTYFNGQKHGMGKFVWSDGSTYEGEFSNNDIHGNGKYSWIDGRIYIGTWQSNKMHGKGEFTWPDGRKYSGEYVDDKKEGYGVFEWPDGKRYEGEWRNGKQHGKGVFTNGNEKIEGVWLEGKRKLPEKTNAPL</sequence>
<name>A0A1R2B435_9CILI</name>
<dbReference type="AlphaFoldDB" id="A0A1R2B435"/>
<dbReference type="SMART" id="SM00698">
    <property type="entry name" value="MORN"/>
    <property type="match status" value="9"/>
</dbReference>
<dbReference type="EMBL" id="MPUH01000982">
    <property type="protein sequence ID" value="OMJ71519.1"/>
    <property type="molecule type" value="Genomic_DNA"/>
</dbReference>
<comment type="caution">
    <text evidence="2">The sequence shown here is derived from an EMBL/GenBank/DDBJ whole genome shotgun (WGS) entry which is preliminary data.</text>
</comment>
<keyword evidence="1" id="KW-0677">Repeat</keyword>
<keyword evidence="3" id="KW-1185">Reference proteome</keyword>
<dbReference type="Pfam" id="PF02493">
    <property type="entry name" value="MORN"/>
    <property type="match status" value="9"/>
</dbReference>
<dbReference type="Gene3D" id="2.20.110.10">
    <property type="entry name" value="Histone H3 K4-specific methyltransferase SET7/9 N-terminal domain"/>
    <property type="match status" value="5"/>
</dbReference>
<dbReference type="SUPFAM" id="SSF82185">
    <property type="entry name" value="Histone H3 K4-specific methyltransferase SET7/9 N-terminal domain"/>
    <property type="match status" value="2"/>
</dbReference>
<evidence type="ECO:0008006" key="4">
    <source>
        <dbReference type="Google" id="ProtNLM"/>
    </source>
</evidence>